<dbReference type="GO" id="GO:0016881">
    <property type="term" value="F:acid-amino acid ligase activity"/>
    <property type="evidence" value="ECO:0007669"/>
    <property type="project" value="UniProtKB-ARBA"/>
</dbReference>
<accession>A0AAV9X1Y2</accession>
<dbReference type="InterPro" id="IPR022770">
    <property type="entry name" value="IucA/IucC-like_C"/>
</dbReference>
<dbReference type="InterPro" id="IPR037455">
    <property type="entry name" value="LucA/IucC-like"/>
</dbReference>
<organism evidence="3 4">
    <name type="scientific">Orbilia ellipsospora</name>
    <dbReference type="NCBI Taxonomy" id="2528407"/>
    <lineage>
        <taxon>Eukaryota</taxon>
        <taxon>Fungi</taxon>
        <taxon>Dikarya</taxon>
        <taxon>Ascomycota</taxon>
        <taxon>Pezizomycotina</taxon>
        <taxon>Orbiliomycetes</taxon>
        <taxon>Orbiliales</taxon>
        <taxon>Orbiliaceae</taxon>
        <taxon>Orbilia</taxon>
    </lineage>
</organism>
<dbReference type="Pfam" id="PF04183">
    <property type="entry name" value="IucA_IucC"/>
    <property type="match status" value="1"/>
</dbReference>
<dbReference type="InterPro" id="IPR007310">
    <property type="entry name" value="Aerobactin_biosyn_IucA/IucC_N"/>
</dbReference>
<evidence type="ECO:0008006" key="5">
    <source>
        <dbReference type="Google" id="ProtNLM"/>
    </source>
</evidence>
<protein>
    <recommendedName>
        <fullName evidence="5">Siderophore synthetase component</fullName>
    </recommendedName>
</protein>
<proteinExistence type="predicted"/>
<sequence>MTISQDPNSAQIAHEAALETTSRLIAALVNEGLVAVTVEDLKDVSYLVLKCHSKLINDSTRILVSLREGTRYELWTPAAGITIAAEDCVSAISPELNQADIVGNIIIQHLSGREEVVYRPDEVFDVVSPWICDNKKVVAQVRAELQSSADNQEKWLHYALSHPAPTIGAPLIEWEQGLIRGHLTHAMHRTFYAIPPVKPVQIDNIENFLNPEIIIISVPRDCVQLNGPFEASLKPLLIELNISAASTDRVLLPCYAEQLHVIRHSLGNDVEVVTSKNENVKLHGQRQSSIRSASISGFPFHVKMSLSYVIGGSKRSLPSWVTESCIEVSQLLHEIATDPEIMSDTNLLWIARKVAAISSPDADLSVMLREDHEQRARELGQCLVLPATLFEVGGEDRVAHVVNLFGLDTLDKCKNWFREYTRVLLKAVIPPLLSGVGLEAHMQNTLLRFEVGSNIPCGFVYRDMAGLRLHVPTLARRGVTLKPVSGALLTNDIDVVRVNVYHNIVASHLGWALQAMGLAWNGGWDIVREEMVDALTNTPRYKAEAAELLRFMLQPLGKRKAFFRMKLAGGISGQRVYFCVPNPLVAP</sequence>
<evidence type="ECO:0000259" key="2">
    <source>
        <dbReference type="Pfam" id="PF06276"/>
    </source>
</evidence>
<feature type="domain" description="Aerobactin siderophore biosynthesis IucA/IucC N-terminal" evidence="1">
    <location>
        <begin position="171"/>
        <end position="390"/>
    </location>
</feature>
<comment type="caution">
    <text evidence="3">The sequence shown here is derived from an EMBL/GenBank/DDBJ whole genome shotgun (WGS) entry which is preliminary data.</text>
</comment>
<dbReference type="Gene3D" id="1.10.510.40">
    <property type="match status" value="1"/>
</dbReference>
<reference evidence="3 4" key="1">
    <citation type="submission" date="2019-10" db="EMBL/GenBank/DDBJ databases">
        <authorList>
            <person name="Palmer J.M."/>
        </authorList>
    </citation>
    <scope>NUCLEOTIDE SEQUENCE [LARGE SCALE GENOMIC DNA]</scope>
    <source>
        <strain evidence="3 4">TWF694</strain>
    </source>
</reference>
<dbReference type="AlphaFoldDB" id="A0AAV9X1Y2"/>
<dbReference type="PANTHER" id="PTHR34384:SF5">
    <property type="entry name" value="L-2,3-DIAMINOPROPANOATE--CITRATE LIGASE"/>
    <property type="match status" value="1"/>
</dbReference>
<dbReference type="GO" id="GO:0019290">
    <property type="term" value="P:siderophore biosynthetic process"/>
    <property type="evidence" value="ECO:0007669"/>
    <property type="project" value="InterPro"/>
</dbReference>
<evidence type="ECO:0000259" key="1">
    <source>
        <dbReference type="Pfam" id="PF04183"/>
    </source>
</evidence>
<dbReference type="EMBL" id="JAVHJO010000012">
    <property type="protein sequence ID" value="KAK6531992.1"/>
    <property type="molecule type" value="Genomic_DNA"/>
</dbReference>
<evidence type="ECO:0000313" key="4">
    <source>
        <dbReference type="Proteomes" id="UP001365542"/>
    </source>
</evidence>
<dbReference type="PANTHER" id="PTHR34384">
    <property type="entry name" value="L-2,3-DIAMINOPROPANOATE--CITRATE LIGASE"/>
    <property type="match status" value="1"/>
</dbReference>
<keyword evidence="4" id="KW-1185">Reference proteome</keyword>
<gene>
    <name evidence="3" type="ORF">TWF694_003155</name>
</gene>
<feature type="domain" description="Aerobactin siderophore biosynthesis IucA/IucC-like C-terminal" evidence="2">
    <location>
        <begin position="415"/>
        <end position="568"/>
    </location>
</feature>
<name>A0AAV9X1Y2_9PEZI</name>
<dbReference type="Proteomes" id="UP001365542">
    <property type="component" value="Unassembled WGS sequence"/>
</dbReference>
<evidence type="ECO:0000313" key="3">
    <source>
        <dbReference type="EMBL" id="KAK6531992.1"/>
    </source>
</evidence>
<dbReference type="Pfam" id="PF06276">
    <property type="entry name" value="FhuF"/>
    <property type="match status" value="1"/>
</dbReference>